<dbReference type="Gene3D" id="1.10.3730.20">
    <property type="match status" value="1"/>
</dbReference>
<feature type="transmembrane region" description="Helical" evidence="7">
    <location>
        <begin position="6"/>
        <end position="22"/>
    </location>
</feature>
<keyword evidence="6 7" id="KW-0472">Membrane</keyword>
<evidence type="ECO:0008006" key="9">
    <source>
        <dbReference type="Google" id="ProtNLM"/>
    </source>
</evidence>
<evidence type="ECO:0000256" key="2">
    <source>
        <dbReference type="ARBA" id="ARBA00022448"/>
    </source>
</evidence>
<name>A0A6C0CNX9_9ZZZZ</name>
<keyword evidence="3" id="KW-1003">Cell membrane</keyword>
<evidence type="ECO:0000256" key="6">
    <source>
        <dbReference type="ARBA" id="ARBA00023136"/>
    </source>
</evidence>
<feature type="transmembrane region" description="Helical" evidence="7">
    <location>
        <begin position="34"/>
        <end position="55"/>
    </location>
</feature>
<dbReference type="InterPro" id="IPR045324">
    <property type="entry name" value="Small_multidrug_res"/>
</dbReference>
<reference evidence="8" key="1">
    <citation type="journal article" date="2020" name="Nature">
        <title>Giant virus diversity and host interactions through global metagenomics.</title>
        <authorList>
            <person name="Schulz F."/>
            <person name="Roux S."/>
            <person name="Paez-Espino D."/>
            <person name="Jungbluth S."/>
            <person name="Walsh D.A."/>
            <person name="Denef V.J."/>
            <person name="McMahon K.D."/>
            <person name="Konstantinidis K.T."/>
            <person name="Eloe-Fadrosh E.A."/>
            <person name="Kyrpides N.C."/>
            <person name="Woyke T."/>
        </authorList>
    </citation>
    <scope>NUCLEOTIDE SEQUENCE</scope>
    <source>
        <strain evidence="8">GVMAG-M-3300021425-14</strain>
    </source>
</reference>
<evidence type="ECO:0000256" key="7">
    <source>
        <dbReference type="SAM" id="Phobius"/>
    </source>
</evidence>
<protein>
    <recommendedName>
        <fullName evidence="9">EamA domain-containing protein</fullName>
    </recommendedName>
</protein>
<accession>A0A6C0CNX9</accession>
<dbReference type="InterPro" id="IPR037185">
    <property type="entry name" value="EmrE-like"/>
</dbReference>
<feature type="transmembrane region" description="Helical" evidence="7">
    <location>
        <begin position="87"/>
        <end position="104"/>
    </location>
</feature>
<organism evidence="8">
    <name type="scientific">viral metagenome</name>
    <dbReference type="NCBI Taxonomy" id="1070528"/>
    <lineage>
        <taxon>unclassified sequences</taxon>
        <taxon>metagenomes</taxon>
        <taxon>organismal metagenomes</taxon>
    </lineage>
</organism>
<keyword evidence="4 7" id="KW-0812">Transmembrane</keyword>
<dbReference type="EMBL" id="MN739462">
    <property type="protein sequence ID" value="QHT05993.1"/>
    <property type="molecule type" value="Genomic_DNA"/>
</dbReference>
<dbReference type="PROSITE" id="PS51257">
    <property type="entry name" value="PROKAR_LIPOPROTEIN"/>
    <property type="match status" value="1"/>
</dbReference>
<dbReference type="GO" id="GO:0005886">
    <property type="term" value="C:plasma membrane"/>
    <property type="evidence" value="ECO:0007669"/>
    <property type="project" value="UniProtKB-SubCell"/>
</dbReference>
<proteinExistence type="predicted"/>
<dbReference type="InterPro" id="IPR000390">
    <property type="entry name" value="Small_drug/metabolite_transptr"/>
</dbReference>
<comment type="subcellular location">
    <subcellularLocation>
        <location evidence="1">Cell membrane</location>
        <topology evidence="1">Multi-pass membrane protein</topology>
    </subcellularLocation>
</comment>
<keyword evidence="5 7" id="KW-1133">Transmembrane helix</keyword>
<dbReference type="PANTHER" id="PTHR30561">
    <property type="entry name" value="SMR FAMILY PROTON-DEPENDENT DRUG EFFLUX TRANSPORTER SUGE"/>
    <property type="match status" value="1"/>
</dbReference>
<evidence type="ECO:0000256" key="4">
    <source>
        <dbReference type="ARBA" id="ARBA00022692"/>
    </source>
</evidence>
<evidence type="ECO:0000256" key="3">
    <source>
        <dbReference type="ARBA" id="ARBA00022475"/>
    </source>
</evidence>
<dbReference type="Pfam" id="PF00893">
    <property type="entry name" value="Multi_Drug_Res"/>
    <property type="match status" value="1"/>
</dbReference>
<keyword evidence="2" id="KW-0813">Transport</keyword>
<dbReference type="PANTHER" id="PTHR30561:SF1">
    <property type="entry name" value="MULTIDRUG TRANSPORTER EMRE"/>
    <property type="match status" value="1"/>
</dbReference>
<sequence length="107" mass="11897">MNKGYIYLLIAIVSGCIGNIMAKESKGFTKIIPSTIGAISFFVCIYCFSITLLTIPLGLTYITYSTILVLFTTLFGICFYNETFNKYTLFGTILILSGIIIIYSNKN</sequence>
<dbReference type="SUPFAM" id="SSF103481">
    <property type="entry name" value="Multidrug resistance efflux transporter EmrE"/>
    <property type="match status" value="1"/>
</dbReference>
<evidence type="ECO:0000256" key="1">
    <source>
        <dbReference type="ARBA" id="ARBA00004651"/>
    </source>
</evidence>
<feature type="transmembrane region" description="Helical" evidence="7">
    <location>
        <begin position="61"/>
        <end position="80"/>
    </location>
</feature>
<evidence type="ECO:0000256" key="5">
    <source>
        <dbReference type="ARBA" id="ARBA00022989"/>
    </source>
</evidence>
<evidence type="ECO:0000313" key="8">
    <source>
        <dbReference type="EMBL" id="QHT05993.1"/>
    </source>
</evidence>
<dbReference type="AlphaFoldDB" id="A0A6C0CNX9"/>
<dbReference type="GO" id="GO:0022857">
    <property type="term" value="F:transmembrane transporter activity"/>
    <property type="evidence" value="ECO:0007669"/>
    <property type="project" value="InterPro"/>
</dbReference>